<dbReference type="Proteomes" id="UP000635387">
    <property type="component" value="Unassembled WGS sequence"/>
</dbReference>
<keyword evidence="8" id="KW-1185">Reference proteome</keyword>
<dbReference type="RefSeq" id="WP_191257683.1">
    <property type="nucleotide sequence ID" value="NZ_BNAY01000007.1"/>
</dbReference>
<reference evidence="8" key="1">
    <citation type="journal article" date="2019" name="Int. J. Syst. Evol. Microbiol.">
        <title>The Global Catalogue of Microorganisms (GCM) 10K type strain sequencing project: providing services to taxonomists for standard genome sequencing and annotation.</title>
        <authorList>
            <consortium name="The Broad Institute Genomics Platform"/>
            <consortium name="The Broad Institute Genome Sequencing Center for Infectious Disease"/>
            <person name="Wu L."/>
            <person name="Ma J."/>
        </authorList>
    </citation>
    <scope>NUCLEOTIDE SEQUENCE [LARGE SCALE GENOMIC DNA]</scope>
    <source>
        <strain evidence="8">CGMCC 4.7683</strain>
    </source>
</reference>
<dbReference type="EMBL" id="BNAY01000007">
    <property type="protein sequence ID" value="GHH28456.1"/>
    <property type="molecule type" value="Genomic_DNA"/>
</dbReference>
<dbReference type="Pfam" id="PF03704">
    <property type="entry name" value="BTAD"/>
    <property type="match status" value="1"/>
</dbReference>
<protein>
    <recommendedName>
        <fullName evidence="6">OmpR/PhoB-type domain-containing protein</fullName>
    </recommendedName>
</protein>
<evidence type="ECO:0000256" key="3">
    <source>
        <dbReference type="ARBA" id="ARBA00023125"/>
    </source>
</evidence>
<dbReference type="InterPro" id="IPR001867">
    <property type="entry name" value="OmpR/PhoB-type_DNA-bd"/>
</dbReference>
<dbReference type="InterPro" id="IPR005158">
    <property type="entry name" value="BTAD"/>
</dbReference>
<dbReference type="InterPro" id="IPR027417">
    <property type="entry name" value="P-loop_NTPase"/>
</dbReference>
<accession>A0ABQ3M0J6</accession>
<dbReference type="InterPro" id="IPR051677">
    <property type="entry name" value="AfsR-DnrI-RedD_regulator"/>
</dbReference>
<dbReference type="InterPro" id="IPR011990">
    <property type="entry name" value="TPR-like_helical_dom_sf"/>
</dbReference>
<feature type="domain" description="OmpR/PhoB-type" evidence="6">
    <location>
        <begin position="1"/>
        <end position="103"/>
    </location>
</feature>
<dbReference type="Gene3D" id="3.40.50.300">
    <property type="entry name" value="P-loop containing nucleotide triphosphate hydrolases"/>
    <property type="match status" value="1"/>
</dbReference>
<dbReference type="SMART" id="SM00862">
    <property type="entry name" value="Trans_reg_C"/>
    <property type="match status" value="1"/>
</dbReference>
<evidence type="ECO:0000256" key="2">
    <source>
        <dbReference type="ARBA" id="ARBA00023015"/>
    </source>
</evidence>
<dbReference type="InterPro" id="IPR041664">
    <property type="entry name" value="AAA_16"/>
</dbReference>
<evidence type="ECO:0000313" key="8">
    <source>
        <dbReference type="Proteomes" id="UP000635387"/>
    </source>
</evidence>
<dbReference type="InterPro" id="IPR036388">
    <property type="entry name" value="WH-like_DNA-bd_sf"/>
</dbReference>
<gene>
    <name evidence="7" type="ORF">GCM10017790_59320</name>
</gene>
<keyword evidence="2" id="KW-0805">Transcription regulation</keyword>
<feature type="DNA-binding region" description="OmpR/PhoB-type" evidence="5">
    <location>
        <begin position="1"/>
        <end position="103"/>
    </location>
</feature>
<dbReference type="SUPFAM" id="SSF48452">
    <property type="entry name" value="TPR-like"/>
    <property type="match status" value="1"/>
</dbReference>
<keyword evidence="3 5" id="KW-0238">DNA-binding</keyword>
<dbReference type="PANTHER" id="PTHR35807:SF1">
    <property type="entry name" value="TRANSCRIPTIONAL REGULATOR REDD"/>
    <property type="match status" value="1"/>
</dbReference>
<sequence>MTGDELRVEALGSLRAWLGDQELDLGPARQRAVFAALATRAVTQPVTRSELIQAVWGDAAPASANGSVHTYISGLRRGFDPSRTKWSTDGLLVSDSAGYRLRLDDDALDIRVFERHVGAARMLWQDGEIGQAVETLDLALAQWKGEALSGITGPYAESLRTNLTEQRVLALKMRAEGLLKLGLYEDLVPELTVLVREHPLREPLWRALMIALHRSGRTTEALETFRSAREVLRRELNTAPGRELVEAHRQILTDDPALAPSSPAVAPQEKLLSVFPAQVSHTIEERRTNPHSCHGREAELAILRRLADDVLNGHGRSAWIDGEPGIGKSELLSTALAGLGERGCHVAWGAAGELDRPSPLRVIMDALGLEIDETEARPPSANVDLPAATADRILAYIDELCATAPLLLVVDDLQWADEASVLMWNRLSTAARQLPLLLVATSRPVPRREKLEQVRRAAESRGLEVIKLEPLADADAEAVLADLLGALPSEQLRSLVPKAAGNPLYLRETTDALTHGRPLETIDGTSDTHSSVEAPESLLEAIARTLDMMDDHARETVRRAAVLGMEFGLTEVAATMDKMPSELLGAFEQVMEMRIIVETGTQLAFRHPMHRWALYNEIPIDMRADWHRRAAMALADIGSDVEQIAHQLVAVPTAIDDWVIDWLVEHHESLTNRSPLVAAELLRRSLDDFPTDDPRREVLLAAYVVVMVRLGQEPLELAMEAGSAPDRAAGSDDAPHTSQIWRRRSSFRLAEPTRCELCVAEREAKRLADVDGASERESYDFLLTDRFLRTRHHTGTVLRHLGVLAVSWDVHCASNRLHGVWAAARAPDIVAPRDRRSSSSAVERDIVELVTKGRIDAETAEAFLLSHRTVQGPRTEACFEVCPHRSPPGPLRAPSP</sequence>
<name>A0ABQ3M0J6_9PSEU</name>
<keyword evidence="4" id="KW-0804">Transcription</keyword>
<dbReference type="SUPFAM" id="SSF46894">
    <property type="entry name" value="C-terminal effector domain of the bipartite response regulators"/>
    <property type="match status" value="1"/>
</dbReference>
<evidence type="ECO:0000313" key="7">
    <source>
        <dbReference type="EMBL" id="GHH28456.1"/>
    </source>
</evidence>
<evidence type="ECO:0000259" key="6">
    <source>
        <dbReference type="PROSITE" id="PS51755"/>
    </source>
</evidence>
<dbReference type="Gene3D" id="1.25.40.10">
    <property type="entry name" value="Tetratricopeptide repeat domain"/>
    <property type="match status" value="1"/>
</dbReference>
<dbReference type="CDD" id="cd15831">
    <property type="entry name" value="BTAD"/>
    <property type="match status" value="1"/>
</dbReference>
<evidence type="ECO:0000256" key="5">
    <source>
        <dbReference type="PROSITE-ProRule" id="PRU01091"/>
    </source>
</evidence>
<dbReference type="PANTHER" id="PTHR35807">
    <property type="entry name" value="TRANSCRIPTIONAL REGULATOR REDD-RELATED"/>
    <property type="match status" value="1"/>
</dbReference>
<comment type="caution">
    <text evidence="7">The sequence shown here is derived from an EMBL/GenBank/DDBJ whole genome shotgun (WGS) entry which is preliminary data.</text>
</comment>
<organism evidence="7 8">
    <name type="scientific">Amycolatopsis oliviviridis</name>
    <dbReference type="NCBI Taxonomy" id="1471590"/>
    <lineage>
        <taxon>Bacteria</taxon>
        <taxon>Bacillati</taxon>
        <taxon>Actinomycetota</taxon>
        <taxon>Actinomycetes</taxon>
        <taxon>Pseudonocardiales</taxon>
        <taxon>Pseudonocardiaceae</taxon>
        <taxon>Amycolatopsis</taxon>
    </lineage>
</organism>
<evidence type="ECO:0000256" key="1">
    <source>
        <dbReference type="ARBA" id="ARBA00005820"/>
    </source>
</evidence>
<dbReference type="Gene3D" id="1.10.10.10">
    <property type="entry name" value="Winged helix-like DNA-binding domain superfamily/Winged helix DNA-binding domain"/>
    <property type="match status" value="1"/>
</dbReference>
<proteinExistence type="inferred from homology"/>
<dbReference type="Pfam" id="PF13191">
    <property type="entry name" value="AAA_16"/>
    <property type="match status" value="1"/>
</dbReference>
<dbReference type="PROSITE" id="PS51755">
    <property type="entry name" value="OMPR_PHOB"/>
    <property type="match status" value="1"/>
</dbReference>
<comment type="similarity">
    <text evidence="1">Belongs to the AfsR/DnrI/RedD regulatory family.</text>
</comment>
<evidence type="ECO:0000256" key="4">
    <source>
        <dbReference type="ARBA" id="ARBA00023163"/>
    </source>
</evidence>
<dbReference type="SMART" id="SM01043">
    <property type="entry name" value="BTAD"/>
    <property type="match status" value="1"/>
</dbReference>
<dbReference type="InterPro" id="IPR016032">
    <property type="entry name" value="Sig_transdc_resp-reg_C-effctor"/>
</dbReference>
<dbReference type="SUPFAM" id="SSF52540">
    <property type="entry name" value="P-loop containing nucleoside triphosphate hydrolases"/>
    <property type="match status" value="1"/>
</dbReference>